<gene>
    <name evidence="2" type="ORF">RDI58_010923</name>
</gene>
<sequence length="76" mass="8767">MFIANPEHVVQAGYQPIAKRYEALDDMSQNQNDDEVGPSQQYDINNPQRIIRPHVPTTCGTDTHKQQQQQPHQGRR</sequence>
<evidence type="ECO:0000313" key="3">
    <source>
        <dbReference type="Proteomes" id="UP001371456"/>
    </source>
</evidence>
<accession>A0AAN8TVD6</accession>
<proteinExistence type="predicted"/>
<protein>
    <submittedName>
        <fullName evidence="2">Uncharacterized protein</fullName>
    </submittedName>
</protein>
<feature type="compositionally biased region" description="Polar residues" evidence="1">
    <location>
        <begin position="38"/>
        <end position="48"/>
    </location>
</feature>
<name>A0AAN8TVD6_SOLBU</name>
<organism evidence="2 3">
    <name type="scientific">Solanum bulbocastanum</name>
    <name type="common">Wild potato</name>
    <dbReference type="NCBI Taxonomy" id="147425"/>
    <lineage>
        <taxon>Eukaryota</taxon>
        <taxon>Viridiplantae</taxon>
        <taxon>Streptophyta</taxon>
        <taxon>Embryophyta</taxon>
        <taxon>Tracheophyta</taxon>
        <taxon>Spermatophyta</taxon>
        <taxon>Magnoliopsida</taxon>
        <taxon>eudicotyledons</taxon>
        <taxon>Gunneridae</taxon>
        <taxon>Pentapetalae</taxon>
        <taxon>asterids</taxon>
        <taxon>lamiids</taxon>
        <taxon>Solanales</taxon>
        <taxon>Solanaceae</taxon>
        <taxon>Solanoideae</taxon>
        <taxon>Solaneae</taxon>
        <taxon>Solanum</taxon>
    </lineage>
</organism>
<dbReference type="AlphaFoldDB" id="A0AAN8TVD6"/>
<feature type="region of interest" description="Disordered" evidence="1">
    <location>
        <begin position="27"/>
        <end position="76"/>
    </location>
</feature>
<keyword evidence="3" id="KW-1185">Reference proteome</keyword>
<dbReference type="Proteomes" id="UP001371456">
    <property type="component" value="Unassembled WGS sequence"/>
</dbReference>
<reference evidence="2 3" key="1">
    <citation type="submission" date="2024-02" db="EMBL/GenBank/DDBJ databases">
        <title>de novo genome assembly of Solanum bulbocastanum strain 11H21.</title>
        <authorList>
            <person name="Hosaka A.J."/>
        </authorList>
    </citation>
    <scope>NUCLEOTIDE SEQUENCE [LARGE SCALE GENOMIC DNA]</scope>
    <source>
        <tissue evidence="2">Young leaves</tissue>
    </source>
</reference>
<dbReference type="EMBL" id="JBANQN010000004">
    <property type="protein sequence ID" value="KAK6791842.1"/>
    <property type="molecule type" value="Genomic_DNA"/>
</dbReference>
<evidence type="ECO:0000313" key="2">
    <source>
        <dbReference type="EMBL" id="KAK6791842.1"/>
    </source>
</evidence>
<comment type="caution">
    <text evidence="2">The sequence shown here is derived from an EMBL/GenBank/DDBJ whole genome shotgun (WGS) entry which is preliminary data.</text>
</comment>
<evidence type="ECO:0000256" key="1">
    <source>
        <dbReference type="SAM" id="MobiDB-lite"/>
    </source>
</evidence>